<evidence type="ECO:0000256" key="1">
    <source>
        <dbReference type="SAM" id="MobiDB-lite"/>
    </source>
</evidence>
<feature type="compositionally biased region" description="Basic residues" evidence="1">
    <location>
        <begin position="26"/>
        <end position="40"/>
    </location>
</feature>
<proteinExistence type="predicted"/>
<protein>
    <submittedName>
        <fullName evidence="2">Uncharacterized protein</fullName>
    </submittedName>
</protein>
<evidence type="ECO:0000313" key="2">
    <source>
        <dbReference type="EMBL" id="KAK2121395.1"/>
    </source>
</evidence>
<feature type="compositionally biased region" description="Low complexity" evidence="1">
    <location>
        <begin position="100"/>
        <end position="112"/>
    </location>
</feature>
<feature type="region of interest" description="Disordered" evidence="1">
    <location>
        <begin position="15"/>
        <end position="112"/>
    </location>
</feature>
<accession>A0ABQ9WIV3</accession>
<evidence type="ECO:0000313" key="3">
    <source>
        <dbReference type="Proteomes" id="UP001266305"/>
    </source>
</evidence>
<gene>
    <name evidence="2" type="ORF">P7K49_002781</name>
</gene>
<feature type="compositionally biased region" description="Basic and acidic residues" evidence="1">
    <location>
        <begin position="80"/>
        <end position="97"/>
    </location>
</feature>
<organism evidence="2 3">
    <name type="scientific">Saguinus oedipus</name>
    <name type="common">Cotton-top tamarin</name>
    <name type="synonym">Oedipomidas oedipus</name>
    <dbReference type="NCBI Taxonomy" id="9490"/>
    <lineage>
        <taxon>Eukaryota</taxon>
        <taxon>Metazoa</taxon>
        <taxon>Chordata</taxon>
        <taxon>Craniata</taxon>
        <taxon>Vertebrata</taxon>
        <taxon>Euteleostomi</taxon>
        <taxon>Mammalia</taxon>
        <taxon>Eutheria</taxon>
        <taxon>Euarchontoglires</taxon>
        <taxon>Primates</taxon>
        <taxon>Haplorrhini</taxon>
        <taxon>Platyrrhini</taxon>
        <taxon>Cebidae</taxon>
        <taxon>Callitrichinae</taxon>
        <taxon>Saguinus</taxon>
    </lineage>
</organism>
<comment type="caution">
    <text evidence="2">The sequence shown here is derived from an EMBL/GenBank/DDBJ whole genome shotgun (WGS) entry which is preliminary data.</text>
</comment>
<reference evidence="2 3" key="1">
    <citation type="submission" date="2023-05" db="EMBL/GenBank/DDBJ databases">
        <title>B98-5 Cell Line De Novo Hybrid Assembly: An Optical Mapping Approach.</title>
        <authorList>
            <person name="Kananen K."/>
            <person name="Auerbach J.A."/>
            <person name="Kautto E."/>
            <person name="Blachly J.S."/>
        </authorList>
    </citation>
    <scope>NUCLEOTIDE SEQUENCE [LARGE SCALE GENOMIC DNA]</scope>
    <source>
        <strain evidence="2">B95-8</strain>
        <tissue evidence="2">Cell line</tissue>
    </source>
</reference>
<sequence length="112" mass="11800">MGALKVRRLRYCPPSWGATLASPNRPRARARRMPVSRRPHSAQPPVQSSGICCPRPQIGPTLGHRAGGAGPAFPYKARPRREEPGSGRPRSCHEAGEGRAGAWGAVMAGAGG</sequence>
<dbReference type="EMBL" id="JASSZA010000001">
    <property type="protein sequence ID" value="KAK2121395.1"/>
    <property type="molecule type" value="Genomic_DNA"/>
</dbReference>
<keyword evidence="3" id="KW-1185">Reference proteome</keyword>
<dbReference type="Proteomes" id="UP001266305">
    <property type="component" value="Unassembled WGS sequence"/>
</dbReference>
<name>A0ABQ9WIV3_SAGOE</name>